<proteinExistence type="predicted"/>
<reference evidence="2 3" key="1">
    <citation type="submission" date="2018-12" db="EMBL/GenBank/DDBJ databases">
        <authorList>
            <consortium name="Pathogen Informatics"/>
        </authorList>
    </citation>
    <scope>NUCLEOTIDE SEQUENCE [LARGE SCALE GENOMIC DNA]</scope>
    <source>
        <strain evidence="2 3">NCTC11075</strain>
    </source>
</reference>
<dbReference type="Pfam" id="PF04917">
    <property type="entry name" value="Shufflon_N"/>
    <property type="match status" value="1"/>
</dbReference>
<sequence>MQLDGVNTAGAVCSPNGLVSRDATGAILSCQSGVWRSGQVKFTTQAYNIGQNVIDQYIGIHAYCSWTYLFSAPLGGTQKVYSDGNNGWRVTNTPYNGYQTGSSVSVTCLNLPGREFDCQSGVWAAASKIKMQTVFGETTCANKAVASAYCPSGTVAIGGSYTLKSWSDGSNHNSPDSMALDPVNDRFYIVLPNNSKGAACFQAIANCATN</sequence>
<dbReference type="EMBL" id="LR134204">
    <property type="protein sequence ID" value="VEB92645.1"/>
    <property type="molecule type" value="Genomic_DNA"/>
</dbReference>
<dbReference type="AlphaFoldDB" id="A0A3S5DP21"/>
<accession>A0A3S5DP21</accession>
<dbReference type="InterPro" id="IPR007001">
    <property type="entry name" value="Shufflon_N"/>
</dbReference>
<evidence type="ECO:0000259" key="1">
    <source>
        <dbReference type="Pfam" id="PF04917"/>
    </source>
</evidence>
<evidence type="ECO:0000313" key="2">
    <source>
        <dbReference type="EMBL" id="VEB92645.1"/>
    </source>
</evidence>
<gene>
    <name evidence="2" type="ORF">NCTC11075_03551</name>
</gene>
<feature type="domain" description="Bacterial shufflon protein N-terminal" evidence="1">
    <location>
        <begin position="1"/>
        <end position="33"/>
    </location>
</feature>
<evidence type="ECO:0000313" key="3">
    <source>
        <dbReference type="Proteomes" id="UP000270272"/>
    </source>
</evidence>
<organism evidence="2 3">
    <name type="scientific">Citrobacter koseri</name>
    <name type="common">Citrobacter diversus</name>
    <dbReference type="NCBI Taxonomy" id="545"/>
    <lineage>
        <taxon>Bacteria</taxon>
        <taxon>Pseudomonadati</taxon>
        <taxon>Pseudomonadota</taxon>
        <taxon>Gammaproteobacteria</taxon>
        <taxon>Enterobacterales</taxon>
        <taxon>Enterobacteriaceae</taxon>
        <taxon>Citrobacter</taxon>
    </lineage>
</organism>
<name>A0A3S5DP21_CITKO</name>
<dbReference type="Proteomes" id="UP000270272">
    <property type="component" value="Chromosome"/>
</dbReference>
<protein>
    <submittedName>
        <fullName evidence="2">Bacterial shufflon protein, N-terminal constant region</fullName>
    </submittedName>
</protein>